<dbReference type="SMART" id="SM00384">
    <property type="entry name" value="AT_hook"/>
    <property type="match status" value="3"/>
</dbReference>
<dbReference type="SUPFAM" id="SSF54160">
    <property type="entry name" value="Chromo domain-like"/>
    <property type="match status" value="1"/>
</dbReference>
<feature type="compositionally biased region" description="Acidic residues" evidence="4">
    <location>
        <begin position="192"/>
        <end position="205"/>
    </location>
</feature>
<feature type="region of interest" description="Disordered" evidence="4">
    <location>
        <begin position="73"/>
        <end position="205"/>
    </location>
</feature>
<dbReference type="InterPro" id="IPR016197">
    <property type="entry name" value="Chromo-like_dom_sf"/>
</dbReference>
<comment type="subunit">
    <text evidence="2">Component of the NuA4 histone acetyltransferase complex.</text>
</comment>
<organism evidence="6 7">
    <name type="scientific">Remersonia thermophila</name>
    <dbReference type="NCBI Taxonomy" id="72144"/>
    <lineage>
        <taxon>Eukaryota</taxon>
        <taxon>Fungi</taxon>
        <taxon>Dikarya</taxon>
        <taxon>Ascomycota</taxon>
        <taxon>Pezizomycotina</taxon>
        <taxon>Sordariomycetes</taxon>
        <taxon>Sordariomycetidae</taxon>
        <taxon>Sordariales</taxon>
        <taxon>Sordariales incertae sedis</taxon>
        <taxon>Remersonia</taxon>
    </lineage>
</organism>
<protein>
    <recommendedName>
        <fullName evidence="5">Chromo domain-containing protein</fullName>
    </recommendedName>
</protein>
<dbReference type="PANTHER" id="PTHR22812">
    <property type="entry name" value="CHROMOBOX PROTEIN"/>
    <property type="match status" value="1"/>
</dbReference>
<dbReference type="Proteomes" id="UP001600064">
    <property type="component" value="Unassembled WGS sequence"/>
</dbReference>
<evidence type="ECO:0000256" key="4">
    <source>
        <dbReference type="SAM" id="MobiDB-lite"/>
    </source>
</evidence>
<evidence type="ECO:0000256" key="1">
    <source>
        <dbReference type="ARBA" id="ARBA00004123"/>
    </source>
</evidence>
<evidence type="ECO:0000256" key="2">
    <source>
        <dbReference type="ARBA" id="ARBA00011353"/>
    </source>
</evidence>
<dbReference type="Pfam" id="PF00385">
    <property type="entry name" value="Chromo"/>
    <property type="match status" value="1"/>
</dbReference>
<dbReference type="InterPro" id="IPR023779">
    <property type="entry name" value="Chromodomain_CS"/>
</dbReference>
<evidence type="ECO:0000313" key="7">
    <source>
        <dbReference type="Proteomes" id="UP001600064"/>
    </source>
</evidence>
<dbReference type="GeneID" id="98124662"/>
<dbReference type="InterPro" id="IPR017956">
    <property type="entry name" value="AT_hook_DNA-bd_motif"/>
</dbReference>
<feature type="region of interest" description="Disordered" evidence="4">
    <location>
        <begin position="272"/>
        <end position="334"/>
    </location>
</feature>
<dbReference type="SMART" id="SM00298">
    <property type="entry name" value="CHROMO"/>
    <property type="match status" value="1"/>
</dbReference>
<reference evidence="6 7" key="1">
    <citation type="journal article" date="2024" name="Commun. Biol.">
        <title>Comparative genomic analysis of thermophilic fungi reveals convergent evolutionary adaptations and gene losses.</title>
        <authorList>
            <person name="Steindorff A.S."/>
            <person name="Aguilar-Pontes M.V."/>
            <person name="Robinson A.J."/>
            <person name="Andreopoulos B."/>
            <person name="LaButti K."/>
            <person name="Kuo A."/>
            <person name="Mondo S."/>
            <person name="Riley R."/>
            <person name="Otillar R."/>
            <person name="Haridas S."/>
            <person name="Lipzen A."/>
            <person name="Grimwood J."/>
            <person name="Schmutz J."/>
            <person name="Clum A."/>
            <person name="Reid I.D."/>
            <person name="Moisan M.C."/>
            <person name="Butler G."/>
            <person name="Nguyen T.T.M."/>
            <person name="Dewar K."/>
            <person name="Conant G."/>
            <person name="Drula E."/>
            <person name="Henrissat B."/>
            <person name="Hansel C."/>
            <person name="Singer S."/>
            <person name="Hutchinson M.I."/>
            <person name="de Vries R.P."/>
            <person name="Natvig D.O."/>
            <person name="Powell A.J."/>
            <person name="Tsang A."/>
            <person name="Grigoriev I.V."/>
        </authorList>
    </citation>
    <scope>NUCLEOTIDE SEQUENCE [LARGE SCALE GENOMIC DNA]</scope>
    <source>
        <strain evidence="6 7">ATCC 22073</strain>
    </source>
</reference>
<dbReference type="PROSITE" id="PS50013">
    <property type="entry name" value="CHROMO_2"/>
    <property type="match status" value="1"/>
</dbReference>
<dbReference type="Gene3D" id="2.40.50.40">
    <property type="match status" value="1"/>
</dbReference>
<accession>A0ABR4DKS4</accession>
<keyword evidence="3" id="KW-0539">Nucleus</keyword>
<feature type="domain" description="Chromo" evidence="5">
    <location>
        <begin position="203"/>
        <end position="264"/>
    </location>
</feature>
<dbReference type="InterPro" id="IPR051219">
    <property type="entry name" value="Heterochromatin_chromo-domain"/>
</dbReference>
<comment type="caution">
    <text evidence="6">The sequence shown here is derived from an EMBL/GenBank/DDBJ whole genome shotgun (WGS) entry which is preliminary data.</text>
</comment>
<feature type="compositionally biased region" description="Low complexity" evidence="4">
    <location>
        <begin position="285"/>
        <end position="294"/>
    </location>
</feature>
<evidence type="ECO:0000313" key="6">
    <source>
        <dbReference type="EMBL" id="KAL2270991.1"/>
    </source>
</evidence>
<name>A0ABR4DKS4_9PEZI</name>
<sequence length="334" mass="35783">MPFAEDFLAEGDLPLIQSDLLYSVEEDHGDDDYQIAEDQQGLSVVVLGDQIQSDIPEADMDLQAEIEADIKSAEAAAAAAAATPTATASSAKKRGRPSLGNASEARAKTPASAKSIGRGSARRKSLAAEGEEDKEAGDTPVRKRGRPARSAAIVTGERIAASENKTRRRRGAAAVPAKTPGRRGRSPKSEEAESEEETPEGEYEVEAIVDSAIDADTMKHMYLVKWKNYPESDNTWEPKENLTGALELVRKFDIEKKKAEDAEAAKKAREAKEAKEAAAKRVSVRKAAAASTTTNGNGEPKKRGRKPGAAKVVKPVKSPRKTVARIGCRRPGRA</sequence>
<feature type="compositionally biased region" description="Basic residues" evidence="4">
    <location>
        <begin position="317"/>
        <end position="334"/>
    </location>
</feature>
<dbReference type="InterPro" id="IPR000953">
    <property type="entry name" value="Chromo/chromo_shadow_dom"/>
</dbReference>
<feature type="compositionally biased region" description="Low complexity" evidence="4">
    <location>
        <begin position="73"/>
        <end position="90"/>
    </location>
</feature>
<keyword evidence="7" id="KW-1185">Reference proteome</keyword>
<dbReference type="RefSeq" id="XP_070869715.1">
    <property type="nucleotide sequence ID" value="XM_071010018.1"/>
</dbReference>
<dbReference type="InterPro" id="IPR023780">
    <property type="entry name" value="Chromo_domain"/>
</dbReference>
<gene>
    <name evidence="6" type="ORF">VTJ83DRAFT_362</name>
</gene>
<comment type="subcellular location">
    <subcellularLocation>
        <location evidence="1">Nucleus</location>
    </subcellularLocation>
</comment>
<dbReference type="CDD" id="cd00024">
    <property type="entry name" value="CD_CSD"/>
    <property type="match status" value="1"/>
</dbReference>
<evidence type="ECO:0000256" key="3">
    <source>
        <dbReference type="ARBA" id="ARBA00023242"/>
    </source>
</evidence>
<dbReference type="EMBL" id="JAZGUE010000001">
    <property type="protein sequence ID" value="KAL2270991.1"/>
    <property type="molecule type" value="Genomic_DNA"/>
</dbReference>
<evidence type="ECO:0000259" key="5">
    <source>
        <dbReference type="PROSITE" id="PS50013"/>
    </source>
</evidence>
<dbReference type="PROSITE" id="PS00598">
    <property type="entry name" value="CHROMO_1"/>
    <property type="match status" value="1"/>
</dbReference>
<proteinExistence type="predicted"/>